<dbReference type="Proteomes" id="UP000823775">
    <property type="component" value="Unassembled WGS sequence"/>
</dbReference>
<sequence>MALPDQIDAAITYIKSMEIKLEKSKMQLEKLRSEKRPNLLCMENHDPNPRTKIEVREMSPTMDIILMTGLNNLAIFYNIIRLLHEEGFQVVNANFSLQGYSMMQILHETKIIGNSRIMESSATRVYSRVKELLYGSSSSSTDDIIETLLLLWDNEIQSEMLGLI</sequence>
<evidence type="ECO:0000313" key="1">
    <source>
        <dbReference type="EMBL" id="MCD9644487.1"/>
    </source>
</evidence>
<dbReference type="EMBL" id="JACEIK010004165">
    <property type="protein sequence ID" value="MCD9644487.1"/>
    <property type="molecule type" value="Genomic_DNA"/>
</dbReference>
<dbReference type="PANTHER" id="PTHR13935:SF63">
    <property type="entry name" value="BHLH DOMAIN-CONTAINING PROTEIN"/>
    <property type="match status" value="1"/>
</dbReference>
<comment type="caution">
    <text evidence="1">The sequence shown here is derived from an EMBL/GenBank/DDBJ whole genome shotgun (WGS) entry which is preliminary data.</text>
</comment>
<reference evidence="1 2" key="1">
    <citation type="journal article" date="2021" name="BMC Genomics">
        <title>Datura genome reveals duplications of psychoactive alkaloid biosynthetic genes and high mutation rate following tissue culture.</title>
        <authorList>
            <person name="Rajewski A."/>
            <person name="Carter-House D."/>
            <person name="Stajich J."/>
            <person name="Litt A."/>
        </authorList>
    </citation>
    <scope>NUCLEOTIDE SEQUENCE [LARGE SCALE GENOMIC DNA]</scope>
    <source>
        <strain evidence="1">AR-01</strain>
    </source>
</reference>
<organism evidence="1 2">
    <name type="scientific">Datura stramonium</name>
    <name type="common">Jimsonweed</name>
    <name type="synonym">Common thornapple</name>
    <dbReference type="NCBI Taxonomy" id="4076"/>
    <lineage>
        <taxon>Eukaryota</taxon>
        <taxon>Viridiplantae</taxon>
        <taxon>Streptophyta</taxon>
        <taxon>Embryophyta</taxon>
        <taxon>Tracheophyta</taxon>
        <taxon>Spermatophyta</taxon>
        <taxon>Magnoliopsida</taxon>
        <taxon>eudicotyledons</taxon>
        <taxon>Gunneridae</taxon>
        <taxon>Pentapetalae</taxon>
        <taxon>asterids</taxon>
        <taxon>lamiids</taxon>
        <taxon>Solanales</taxon>
        <taxon>Solanaceae</taxon>
        <taxon>Solanoideae</taxon>
        <taxon>Datureae</taxon>
        <taxon>Datura</taxon>
    </lineage>
</organism>
<protein>
    <submittedName>
        <fullName evidence="1">Uncharacterized protein</fullName>
    </submittedName>
</protein>
<gene>
    <name evidence="1" type="ORF">HAX54_032709</name>
</gene>
<dbReference type="InterPro" id="IPR015660">
    <property type="entry name" value="MASH1/Ascl1a-like"/>
</dbReference>
<accession>A0ABS8VDD8</accession>
<keyword evidence="2" id="KW-1185">Reference proteome</keyword>
<dbReference type="PANTHER" id="PTHR13935">
    <property type="entry name" value="ACHAETE-SCUTE TRANSCRIPTION FACTOR-RELATED"/>
    <property type="match status" value="1"/>
</dbReference>
<proteinExistence type="predicted"/>
<evidence type="ECO:0000313" key="2">
    <source>
        <dbReference type="Proteomes" id="UP000823775"/>
    </source>
</evidence>
<name>A0ABS8VDD8_DATST</name>